<evidence type="ECO:0000256" key="1">
    <source>
        <dbReference type="SAM" id="Phobius"/>
    </source>
</evidence>
<reference evidence="3" key="2">
    <citation type="submission" date="2021-04" db="EMBL/GenBank/DDBJ databases">
        <authorList>
            <person name="Podell S."/>
        </authorList>
    </citation>
    <scope>NUCLEOTIDE SEQUENCE</scope>
    <source>
        <strain evidence="3">Hildebrandi</strain>
    </source>
</reference>
<proteinExistence type="predicted"/>
<keyword evidence="4" id="KW-1185">Reference proteome</keyword>
<accession>A0A9K3PN39</accession>
<evidence type="ECO:0000256" key="2">
    <source>
        <dbReference type="SAM" id="SignalP"/>
    </source>
</evidence>
<keyword evidence="1" id="KW-0812">Transmembrane</keyword>
<dbReference type="Proteomes" id="UP000693970">
    <property type="component" value="Unassembled WGS sequence"/>
</dbReference>
<keyword evidence="1" id="KW-1133">Transmembrane helix</keyword>
<evidence type="ECO:0000313" key="3">
    <source>
        <dbReference type="EMBL" id="KAG7353413.1"/>
    </source>
</evidence>
<feature type="signal peptide" evidence="2">
    <location>
        <begin position="1"/>
        <end position="22"/>
    </location>
</feature>
<name>A0A9K3PN39_9STRA</name>
<reference evidence="3" key="1">
    <citation type="journal article" date="2021" name="Sci. Rep.">
        <title>Diploid genomic architecture of Nitzschia inconspicua, an elite biomass production diatom.</title>
        <authorList>
            <person name="Oliver A."/>
            <person name="Podell S."/>
            <person name="Pinowska A."/>
            <person name="Traller J.C."/>
            <person name="Smith S.R."/>
            <person name="McClure R."/>
            <person name="Beliaev A."/>
            <person name="Bohutskyi P."/>
            <person name="Hill E.A."/>
            <person name="Rabines A."/>
            <person name="Zheng H."/>
            <person name="Allen L.Z."/>
            <person name="Kuo A."/>
            <person name="Grigoriev I.V."/>
            <person name="Allen A.E."/>
            <person name="Hazlebeck D."/>
            <person name="Allen E.E."/>
        </authorList>
    </citation>
    <scope>NUCLEOTIDE SEQUENCE</scope>
    <source>
        <strain evidence="3">Hildebrandi</strain>
    </source>
</reference>
<dbReference type="EMBL" id="JAGRRH010000016">
    <property type="protein sequence ID" value="KAG7353413.1"/>
    <property type="molecule type" value="Genomic_DNA"/>
</dbReference>
<comment type="caution">
    <text evidence="3">The sequence shown here is derived from an EMBL/GenBank/DDBJ whole genome shotgun (WGS) entry which is preliminary data.</text>
</comment>
<sequence length="131" mass="14465">MFSLQIFWVVAVQNLSVEHAVAFQLGRPSFNRRNSSRFHGVRYGRSDFSLQRVFATTQKASDDDNDERLSKTDKVEVGSTEYLKGFLSSPIQDLTVAERGNGLEQALKLGGGVAIVLILLVFGFLVSNGLI</sequence>
<protein>
    <submittedName>
        <fullName evidence="3">Uncharacterized protein</fullName>
    </submittedName>
</protein>
<organism evidence="3 4">
    <name type="scientific">Nitzschia inconspicua</name>
    <dbReference type="NCBI Taxonomy" id="303405"/>
    <lineage>
        <taxon>Eukaryota</taxon>
        <taxon>Sar</taxon>
        <taxon>Stramenopiles</taxon>
        <taxon>Ochrophyta</taxon>
        <taxon>Bacillariophyta</taxon>
        <taxon>Bacillariophyceae</taxon>
        <taxon>Bacillariophycidae</taxon>
        <taxon>Bacillariales</taxon>
        <taxon>Bacillariaceae</taxon>
        <taxon>Nitzschia</taxon>
    </lineage>
</organism>
<gene>
    <name evidence="3" type="ORF">IV203_002768</name>
</gene>
<dbReference type="AlphaFoldDB" id="A0A9K3PN39"/>
<feature type="chain" id="PRO_5039899907" evidence="2">
    <location>
        <begin position="23"/>
        <end position="131"/>
    </location>
</feature>
<keyword evidence="1" id="KW-0472">Membrane</keyword>
<keyword evidence="2" id="KW-0732">Signal</keyword>
<feature type="transmembrane region" description="Helical" evidence="1">
    <location>
        <begin position="109"/>
        <end position="130"/>
    </location>
</feature>
<evidence type="ECO:0000313" key="4">
    <source>
        <dbReference type="Proteomes" id="UP000693970"/>
    </source>
</evidence>